<dbReference type="FunCoup" id="B7Q0U9">
    <property type="interactions" value="808"/>
</dbReference>
<keyword evidence="4 14" id="KW-0808">Transferase</keyword>
<keyword evidence="3" id="KW-0723">Serine/threonine-protein kinase</keyword>
<dbReference type="InterPro" id="IPR000719">
    <property type="entry name" value="Prot_kinase_dom"/>
</dbReference>
<dbReference type="OrthoDB" id="1738954at2759"/>
<comment type="catalytic activity">
    <reaction evidence="9">
        <text>L-threonyl-[protein] + ATP = O-phospho-L-threonyl-[protein] + ADP + H(+)</text>
        <dbReference type="Rhea" id="RHEA:46608"/>
        <dbReference type="Rhea" id="RHEA-COMP:11060"/>
        <dbReference type="Rhea" id="RHEA-COMP:11605"/>
        <dbReference type="ChEBI" id="CHEBI:15378"/>
        <dbReference type="ChEBI" id="CHEBI:30013"/>
        <dbReference type="ChEBI" id="CHEBI:30616"/>
        <dbReference type="ChEBI" id="CHEBI:61977"/>
        <dbReference type="ChEBI" id="CHEBI:456216"/>
        <dbReference type="EC" id="2.7.11.1"/>
    </reaction>
</comment>
<organism>
    <name type="scientific">Ixodes scapularis</name>
    <name type="common">Black-legged tick</name>
    <name type="synonym">Deer tick</name>
    <dbReference type="NCBI Taxonomy" id="6945"/>
    <lineage>
        <taxon>Eukaryota</taxon>
        <taxon>Metazoa</taxon>
        <taxon>Ecdysozoa</taxon>
        <taxon>Arthropoda</taxon>
        <taxon>Chelicerata</taxon>
        <taxon>Arachnida</taxon>
        <taxon>Acari</taxon>
        <taxon>Parasitiformes</taxon>
        <taxon>Ixodida</taxon>
        <taxon>Ixodoidea</taxon>
        <taxon>Ixodidae</taxon>
        <taxon>Ixodinae</taxon>
        <taxon>Ixodes</taxon>
    </lineage>
</organism>
<dbReference type="PROSITE" id="PS50309">
    <property type="entry name" value="DC"/>
    <property type="match status" value="2"/>
</dbReference>
<dbReference type="VEuPathDB" id="VectorBase:ISCP_008094"/>
<comment type="similarity">
    <text evidence="1">Belongs to the protein kinase superfamily. CAMK Ser/Thr protein kinase family. CaMK subfamily.</text>
</comment>
<dbReference type="CDD" id="cd17069">
    <property type="entry name" value="DCX2"/>
    <property type="match status" value="1"/>
</dbReference>
<dbReference type="EMBL" id="ABJB011046785">
    <property type="status" value="NOT_ANNOTATED_CDS"/>
    <property type="molecule type" value="Genomic_DNA"/>
</dbReference>
<dbReference type="EnsemblMetazoa" id="ISCW009981-RA">
    <property type="protein sequence ID" value="ISCW009981-PA"/>
    <property type="gene ID" value="ISCW009981"/>
</dbReference>
<sequence>QCRLWLPPTPRRQAEGPLAPQGMRTSLRKLAEGRRARRLTFFRNGDRFDRGLAYALSAEKVRSFDALLEDLTRIMVELPMGVRFVFSRDGRDKVTGLEQLQEGGVYVCSSTDHFVRLEYGRQGPPRPQWTLGRATRGIPGSARAPAPGNAQGGRNFVRPKLVTVIRNGVRPRKAVRVLLNHRTARSFEQVLDDITQLVKLDSGAVRKVFTLNAKPVTCLADLFGSEDIFIAYGLEKHSHDDFDLDSEGAWATPPASTRVERKRINWRILERRGRKTPKEGDNIHCVGPLSKCLPFSSQSQAILSGTRSQLARLYSLCELLGDGNFAQVFQCVHRDTGVEYALKVIDKDKCKGKEQMIANEVAILRRVQHRNIVRLVEEFDFDSELYLVMELVKGGDLFDAIAAASKFPEAEAGRLVWHLAGALAYLHALSIVHRDIKPENLLVGGGGLLKLADFGLAVQLPPGGERLFTVCGTPTYVAPEILAETGYGLEVDVWAMGVIMYILLCGFPPFVSQSSNQDELFDQILSGRFEFMSPYWDGISASAKELIRGMLQVEVGERFTAAQVLGHPWLEHVSSGMEYARLCGRREILHFESLHCE</sequence>
<dbReference type="PaxDb" id="6945-B7Q0U9"/>
<evidence type="ECO:0000259" key="13">
    <source>
        <dbReference type="PROSITE" id="PS50309"/>
    </source>
</evidence>
<evidence type="ECO:0000256" key="11">
    <source>
        <dbReference type="PROSITE-ProRule" id="PRU10141"/>
    </source>
</evidence>
<dbReference type="EC" id="2.7.11.1" evidence="2"/>
<dbReference type="InterPro" id="IPR036572">
    <property type="entry name" value="Doublecortin_dom_sf"/>
</dbReference>
<evidence type="ECO:0000259" key="12">
    <source>
        <dbReference type="PROSITE" id="PS50011"/>
    </source>
</evidence>
<dbReference type="SUPFAM" id="SSF56112">
    <property type="entry name" value="Protein kinase-like (PK-like)"/>
    <property type="match status" value="1"/>
</dbReference>
<dbReference type="VEuPathDB" id="VectorBase:ISCI009981"/>
<evidence type="ECO:0000256" key="3">
    <source>
        <dbReference type="ARBA" id="ARBA00022527"/>
    </source>
</evidence>
<dbReference type="GO" id="GO:0005737">
    <property type="term" value="C:cytoplasm"/>
    <property type="evidence" value="ECO:0000318"/>
    <property type="project" value="GO_Central"/>
</dbReference>
<dbReference type="PROSITE" id="PS50011">
    <property type="entry name" value="PROTEIN_KINASE_DOM"/>
    <property type="match status" value="1"/>
</dbReference>
<dbReference type="SMART" id="SM00537">
    <property type="entry name" value="DCX"/>
    <property type="match status" value="2"/>
</dbReference>
<keyword evidence="5 11" id="KW-0547">Nucleotide-binding</keyword>
<dbReference type="InterPro" id="IPR017441">
    <property type="entry name" value="Protein_kinase_ATP_BS"/>
</dbReference>
<feature type="domain" description="Doublecortin" evidence="13">
    <location>
        <begin position="37"/>
        <end position="120"/>
    </location>
</feature>
<dbReference type="GO" id="GO:0034504">
    <property type="term" value="P:protein localization to nucleus"/>
    <property type="evidence" value="ECO:0000318"/>
    <property type="project" value="GO_Central"/>
</dbReference>
<gene>
    <name evidence="14" type="ORF">IscW_ISCW009981</name>
</gene>
<proteinExistence type="inferred from homology"/>
<protein>
    <recommendedName>
        <fullName evidence="2">non-specific serine/threonine protein kinase</fullName>
        <ecNumber evidence="2">2.7.11.1</ecNumber>
    </recommendedName>
    <alternativeName>
        <fullName evidence="8">Doublecortin-like and CAM kinase-like protein</fullName>
    </alternativeName>
</protein>
<dbReference type="GO" id="GO:0035556">
    <property type="term" value="P:intracellular signal transduction"/>
    <property type="evidence" value="ECO:0007669"/>
    <property type="project" value="InterPro"/>
</dbReference>
<evidence type="ECO:0000256" key="10">
    <source>
        <dbReference type="ARBA" id="ARBA00048679"/>
    </source>
</evidence>
<evidence type="ECO:0000256" key="1">
    <source>
        <dbReference type="ARBA" id="ARBA00005354"/>
    </source>
</evidence>
<dbReference type="STRING" id="6945.B7Q0U9"/>
<name>B7Q0U9_IXOSC</name>
<dbReference type="SUPFAM" id="SSF89837">
    <property type="entry name" value="Doublecortin (DC)"/>
    <property type="match status" value="2"/>
</dbReference>
<dbReference type="PROSITE" id="PS00108">
    <property type="entry name" value="PROTEIN_KINASE_ST"/>
    <property type="match status" value="1"/>
</dbReference>
<reference evidence="14 16" key="1">
    <citation type="submission" date="2008-03" db="EMBL/GenBank/DDBJ databases">
        <title>Annotation of Ixodes scapularis.</title>
        <authorList>
            <consortium name="Ixodes scapularis Genome Project Consortium"/>
            <person name="Caler E."/>
            <person name="Hannick L.I."/>
            <person name="Bidwell S."/>
            <person name="Joardar V."/>
            <person name="Thiagarajan M."/>
            <person name="Amedeo P."/>
            <person name="Galinsky K.J."/>
            <person name="Schobel S."/>
            <person name="Inman J."/>
            <person name="Hostetler J."/>
            <person name="Miller J."/>
            <person name="Hammond M."/>
            <person name="Megy K."/>
            <person name="Lawson D."/>
            <person name="Kodira C."/>
            <person name="Sutton G."/>
            <person name="Meyer J."/>
            <person name="Hill C.A."/>
            <person name="Birren B."/>
            <person name="Nene V."/>
            <person name="Collins F."/>
            <person name="Alarcon-Chaidez F."/>
            <person name="Wikel S."/>
            <person name="Strausberg R."/>
        </authorList>
    </citation>
    <scope>NUCLEOTIDE SEQUENCE [LARGE SCALE GENOMIC DNA]</scope>
    <source>
        <strain evidence="16">Wikel</strain>
        <strain evidence="14">Wikel colony</strain>
    </source>
</reference>
<dbReference type="Gene3D" id="3.30.200.20">
    <property type="entry name" value="Phosphorylase Kinase, domain 1"/>
    <property type="match status" value="1"/>
</dbReference>
<evidence type="ECO:0000256" key="9">
    <source>
        <dbReference type="ARBA" id="ARBA00047899"/>
    </source>
</evidence>
<dbReference type="AlphaFoldDB" id="B7Q0U9"/>
<evidence type="ECO:0000313" key="16">
    <source>
        <dbReference type="Proteomes" id="UP000001555"/>
    </source>
</evidence>
<dbReference type="EMBL" id="ABJB010404572">
    <property type="status" value="NOT_ANNOTATED_CDS"/>
    <property type="molecule type" value="Genomic_DNA"/>
</dbReference>
<accession>B7Q0U9</accession>
<dbReference type="PANTHER" id="PTHR24347">
    <property type="entry name" value="SERINE/THREONINE-PROTEIN KINASE"/>
    <property type="match status" value="1"/>
</dbReference>
<feature type="domain" description="Doublecortin" evidence="13">
    <location>
        <begin position="160"/>
        <end position="243"/>
    </location>
</feature>
<dbReference type="Gene3D" id="1.10.510.10">
    <property type="entry name" value="Transferase(Phosphotransferase) domain 1"/>
    <property type="match status" value="1"/>
</dbReference>
<dbReference type="PROSITE" id="PS00107">
    <property type="entry name" value="PROTEIN_KINASE_ATP"/>
    <property type="match status" value="1"/>
</dbReference>
<feature type="non-terminal residue" evidence="14">
    <location>
        <position position="1"/>
    </location>
</feature>
<evidence type="ECO:0000256" key="6">
    <source>
        <dbReference type="ARBA" id="ARBA00022777"/>
    </source>
</evidence>
<keyword evidence="6 14" id="KW-0418">Kinase</keyword>
<evidence type="ECO:0000313" key="14">
    <source>
        <dbReference type="EMBL" id="EEC12471.1"/>
    </source>
</evidence>
<evidence type="ECO:0000256" key="5">
    <source>
        <dbReference type="ARBA" id="ARBA00022741"/>
    </source>
</evidence>
<feature type="binding site" evidence="11">
    <location>
        <position position="343"/>
    </location>
    <ligand>
        <name>ATP</name>
        <dbReference type="ChEBI" id="CHEBI:30616"/>
    </ligand>
</feature>
<dbReference type="SMART" id="SM00220">
    <property type="entry name" value="S_TKc"/>
    <property type="match status" value="1"/>
</dbReference>
<evidence type="ECO:0000256" key="4">
    <source>
        <dbReference type="ARBA" id="ARBA00022679"/>
    </source>
</evidence>
<evidence type="ECO:0000256" key="7">
    <source>
        <dbReference type="ARBA" id="ARBA00022840"/>
    </source>
</evidence>
<dbReference type="InterPro" id="IPR011009">
    <property type="entry name" value="Kinase-like_dom_sf"/>
</dbReference>
<evidence type="ECO:0000256" key="8">
    <source>
        <dbReference type="ARBA" id="ARBA00031092"/>
    </source>
</evidence>
<dbReference type="EMBL" id="ABJB010736281">
    <property type="status" value="NOT_ANNOTATED_CDS"/>
    <property type="molecule type" value="Genomic_DNA"/>
</dbReference>
<evidence type="ECO:0000313" key="15">
    <source>
        <dbReference type="EnsemblMetazoa" id="ISCW009981-PA"/>
    </source>
</evidence>
<comment type="catalytic activity">
    <reaction evidence="10">
        <text>L-seryl-[protein] + ATP = O-phospho-L-seryl-[protein] + ADP + H(+)</text>
        <dbReference type="Rhea" id="RHEA:17989"/>
        <dbReference type="Rhea" id="RHEA-COMP:9863"/>
        <dbReference type="Rhea" id="RHEA-COMP:11604"/>
        <dbReference type="ChEBI" id="CHEBI:15378"/>
        <dbReference type="ChEBI" id="CHEBI:29999"/>
        <dbReference type="ChEBI" id="CHEBI:30616"/>
        <dbReference type="ChEBI" id="CHEBI:83421"/>
        <dbReference type="ChEBI" id="CHEBI:456216"/>
        <dbReference type="EC" id="2.7.11.1"/>
    </reaction>
</comment>
<reference evidence="15" key="2">
    <citation type="submission" date="2020-05" db="UniProtKB">
        <authorList>
            <consortium name="EnsemblMetazoa"/>
        </authorList>
    </citation>
    <scope>IDENTIFICATION</scope>
    <source>
        <strain evidence="15">wikel</strain>
    </source>
</reference>
<dbReference type="EMBL" id="DS833940">
    <property type="protein sequence ID" value="EEC12471.1"/>
    <property type="molecule type" value="Genomic_DNA"/>
</dbReference>
<feature type="domain" description="Protein kinase" evidence="12">
    <location>
        <begin position="314"/>
        <end position="570"/>
    </location>
</feature>
<dbReference type="InterPro" id="IPR003533">
    <property type="entry name" value="Doublecortin_dom"/>
</dbReference>
<keyword evidence="16" id="KW-1185">Reference proteome</keyword>
<dbReference type="Pfam" id="PF00069">
    <property type="entry name" value="Pkinase"/>
    <property type="match status" value="1"/>
</dbReference>
<dbReference type="VEuPathDB" id="VectorBase:ISCW009981"/>
<dbReference type="Gene3D" id="3.10.20.230">
    <property type="entry name" value="Doublecortin domain"/>
    <property type="match status" value="2"/>
</dbReference>
<keyword evidence="7 11" id="KW-0067">ATP-binding</keyword>
<evidence type="ECO:0000256" key="2">
    <source>
        <dbReference type="ARBA" id="ARBA00012513"/>
    </source>
</evidence>
<dbReference type="EMBL" id="ABJB010058972">
    <property type="status" value="NOT_ANNOTATED_CDS"/>
    <property type="molecule type" value="Genomic_DNA"/>
</dbReference>
<dbReference type="HOGENOM" id="CLU_000288_94_3_1"/>
<dbReference type="Proteomes" id="UP000001555">
    <property type="component" value="Unassembled WGS sequence"/>
</dbReference>
<dbReference type="Pfam" id="PF03607">
    <property type="entry name" value="DCX"/>
    <property type="match status" value="2"/>
</dbReference>
<dbReference type="FunFam" id="3.30.200.20:FF:000315">
    <property type="entry name" value="Calcium-dependent protein kinase 3"/>
    <property type="match status" value="1"/>
</dbReference>
<dbReference type="GO" id="GO:0005524">
    <property type="term" value="F:ATP binding"/>
    <property type="evidence" value="ECO:0007669"/>
    <property type="project" value="UniProtKB-UniRule"/>
</dbReference>
<dbReference type="InterPro" id="IPR008271">
    <property type="entry name" value="Ser/Thr_kinase_AS"/>
</dbReference>
<dbReference type="GO" id="GO:0004674">
    <property type="term" value="F:protein serine/threonine kinase activity"/>
    <property type="evidence" value="ECO:0000318"/>
    <property type="project" value="GO_Central"/>
</dbReference>
<dbReference type="FunFam" id="1.10.510.10:FF:000571">
    <property type="entry name" value="Maternal embryonic leucine zipper kinase"/>
    <property type="match status" value="1"/>
</dbReference>